<dbReference type="AlphaFoldDB" id="A0AAU9X7P2"/>
<accession>A0AAU9X7P2</accession>
<dbReference type="EMBL" id="CALNXJ010000033">
    <property type="protein sequence ID" value="CAH3139418.1"/>
    <property type="molecule type" value="Genomic_DNA"/>
</dbReference>
<reference evidence="1 2" key="1">
    <citation type="submission" date="2022-05" db="EMBL/GenBank/DDBJ databases">
        <authorList>
            <consortium name="Genoscope - CEA"/>
            <person name="William W."/>
        </authorList>
    </citation>
    <scope>NUCLEOTIDE SEQUENCE [LARGE SCALE GENOMIC DNA]</scope>
</reference>
<gene>
    <name evidence="1" type="ORF">PMEA_00018783</name>
</gene>
<protein>
    <submittedName>
        <fullName evidence="1">Uncharacterized protein</fullName>
    </submittedName>
</protein>
<name>A0AAU9X7P2_9CNID</name>
<evidence type="ECO:0000313" key="1">
    <source>
        <dbReference type="EMBL" id="CAH3139418.1"/>
    </source>
</evidence>
<comment type="caution">
    <text evidence="1">The sequence shown here is derived from an EMBL/GenBank/DDBJ whole genome shotgun (WGS) entry which is preliminary data.</text>
</comment>
<sequence length="135" mass="16050">MSKKLLTKPEVVATCREVIMGTSIYRHASDYMRVRAINELNKFIFHAGKHYWIESLHSVMLIYAAKRIHYGDDTYNMCMELAILDWNENVNREASSLQMYQHTRHPNRLAETRVLTSKTFNFRETIWSTFFNINK</sequence>
<evidence type="ECO:0000313" key="2">
    <source>
        <dbReference type="Proteomes" id="UP001159428"/>
    </source>
</evidence>
<organism evidence="1 2">
    <name type="scientific">Pocillopora meandrina</name>
    <dbReference type="NCBI Taxonomy" id="46732"/>
    <lineage>
        <taxon>Eukaryota</taxon>
        <taxon>Metazoa</taxon>
        <taxon>Cnidaria</taxon>
        <taxon>Anthozoa</taxon>
        <taxon>Hexacorallia</taxon>
        <taxon>Scleractinia</taxon>
        <taxon>Astrocoeniina</taxon>
        <taxon>Pocilloporidae</taxon>
        <taxon>Pocillopora</taxon>
    </lineage>
</organism>
<proteinExistence type="predicted"/>
<dbReference type="Proteomes" id="UP001159428">
    <property type="component" value="Unassembled WGS sequence"/>
</dbReference>
<keyword evidence="2" id="KW-1185">Reference proteome</keyword>